<dbReference type="InterPro" id="IPR003329">
    <property type="entry name" value="Cytidylyl_trans"/>
</dbReference>
<dbReference type="EMBL" id="BEZZ01000539">
    <property type="protein sequence ID" value="GCC33729.1"/>
    <property type="molecule type" value="Genomic_DNA"/>
</dbReference>
<dbReference type="SUPFAM" id="SSF56784">
    <property type="entry name" value="HAD-like"/>
    <property type="match status" value="1"/>
</dbReference>
<sequence length="409" mass="46316">MGRVNTERLKTKRATPGVRQSQRIRRKQHFAALVLARGGSKGIPLKNIKILAGTPLLGWVLRAALDSEQFDSVWVSTDHDDIEAVARKFGAQVHRRSAEVSRDTTSSLDTILEFLESHKEINVVGHLQCTSPCLHPRHLKDVVKMFKEEQYDSIFSVVRHHHFRWKEVSKAGELTQPLNLNPAKRPRRQDWRGELCENGSFYFATTKLINTNCLQGGKISYYEMDAEYSVDIDVDIDWPIAEQRVKRYGYYGKIAEIKLLVCNLDEQLVEVLSSNKGNADVLGFSTLQSLKNRSVSVKFFPNTNTSKDGSKKQPSKGELMEIAQSKLSTVESLVNKLDITWKNVACFGNTEYDLECLKRAEVRGAPGDAASPVLEVANYICTQNGAMKSWEEFVEHVLLLWEKFDNKSP</sequence>
<dbReference type="Gene3D" id="3.40.50.1000">
    <property type="entry name" value="HAD superfamily/HAD-like"/>
    <property type="match status" value="1"/>
</dbReference>
<evidence type="ECO:0000313" key="6">
    <source>
        <dbReference type="EMBL" id="GCC33729.1"/>
    </source>
</evidence>
<evidence type="ECO:0000313" key="7">
    <source>
        <dbReference type="Proteomes" id="UP000287033"/>
    </source>
</evidence>
<gene>
    <name evidence="6" type="ORF">chiPu_0012199</name>
</gene>
<dbReference type="SUPFAM" id="SSF53448">
    <property type="entry name" value="Nucleotide-diphospho-sugar transferases"/>
    <property type="match status" value="1"/>
</dbReference>
<accession>A0A401STL0</accession>
<evidence type="ECO:0000256" key="2">
    <source>
        <dbReference type="ARBA" id="ARBA00005141"/>
    </source>
</evidence>
<dbReference type="FunFam" id="3.90.550.10:FF:000074">
    <property type="entry name" value="N-acylneuraminate cytidylyltransferase A"/>
    <property type="match status" value="1"/>
</dbReference>
<dbReference type="OMA" id="FHGFVWR"/>
<dbReference type="GO" id="GO:0006054">
    <property type="term" value="P:N-acetylneuraminate metabolic process"/>
    <property type="evidence" value="ECO:0007669"/>
    <property type="project" value="UniProtKB-UniPathway"/>
</dbReference>
<dbReference type="Pfam" id="PF02348">
    <property type="entry name" value="CTP_transf_3"/>
    <property type="match status" value="1"/>
</dbReference>
<dbReference type="InterPro" id="IPR036412">
    <property type="entry name" value="HAD-like_sf"/>
</dbReference>
<dbReference type="PANTHER" id="PTHR21485:SF3">
    <property type="entry name" value="N-ACYLNEURAMINATE CYTIDYLYLTRANSFERASE"/>
    <property type="match status" value="1"/>
</dbReference>
<proteinExistence type="inferred from homology"/>
<dbReference type="GO" id="GO:0008781">
    <property type="term" value="F:N-acylneuraminate cytidylyltransferase activity"/>
    <property type="evidence" value="ECO:0007669"/>
    <property type="project" value="UniProtKB-EC"/>
</dbReference>
<dbReference type="AlphaFoldDB" id="A0A401STL0"/>
<dbReference type="OrthoDB" id="10262032at2759"/>
<keyword evidence="7" id="KW-1185">Reference proteome</keyword>
<dbReference type="InterPro" id="IPR023214">
    <property type="entry name" value="HAD_sf"/>
</dbReference>
<dbReference type="Pfam" id="PF08282">
    <property type="entry name" value="Hydrolase_3"/>
    <property type="match status" value="1"/>
</dbReference>
<dbReference type="InterPro" id="IPR029044">
    <property type="entry name" value="Nucleotide-diphossugar_trans"/>
</dbReference>
<protein>
    <recommendedName>
        <fullName evidence="4">N-acylneuraminate cytidylyltransferase</fullName>
        <ecNumber evidence="4">2.7.7.43</ecNumber>
    </recommendedName>
</protein>
<dbReference type="Gene3D" id="3.90.550.10">
    <property type="entry name" value="Spore Coat Polysaccharide Biosynthesis Protein SpsA, Chain A"/>
    <property type="match status" value="1"/>
</dbReference>
<comment type="similarity">
    <text evidence="3">Belongs to the CMP-NeuNAc synthase family.</text>
</comment>
<name>A0A401STL0_CHIPU</name>
<dbReference type="CDD" id="cd02513">
    <property type="entry name" value="CMP-NeuAc_Synthase"/>
    <property type="match status" value="1"/>
</dbReference>
<reference evidence="6 7" key="1">
    <citation type="journal article" date="2018" name="Nat. Ecol. Evol.">
        <title>Shark genomes provide insights into elasmobranch evolution and the origin of vertebrates.</title>
        <authorList>
            <person name="Hara Y"/>
            <person name="Yamaguchi K"/>
            <person name="Onimaru K"/>
            <person name="Kadota M"/>
            <person name="Koyanagi M"/>
            <person name="Keeley SD"/>
            <person name="Tatsumi K"/>
            <person name="Tanaka K"/>
            <person name="Motone F"/>
            <person name="Kageyama Y"/>
            <person name="Nozu R"/>
            <person name="Adachi N"/>
            <person name="Nishimura O"/>
            <person name="Nakagawa R"/>
            <person name="Tanegashima C"/>
            <person name="Kiyatake I"/>
            <person name="Matsumoto R"/>
            <person name="Murakumo K"/>
            <person name="Nishida K"/>
            <person name="Terakita A"/>
            <person name="Kuratani S"/>
            <person name="Sato K"/>
            <person name="Hyodo S Kuraku.S."/>
        </authorList>
    </citation>
    <scope>NUCLEOTIDE SEQUENCE [LARGE SCALE GENOMIC DNA]</scope>
</reference>
<comment type="pathway">
    <text evidence="2">Amino-sugar metabolism; N-acetylneuraminate metabolism.</text>
</comment>
<dbReference type="Proteomes" id="UP000287033">
    <property type="component" value="Unassembled WGS sequence"/>
</dbReference>
<organism evidence="6 7">
    <name type="scientific">Chiloscyllium punctatum</name>
    <name type="common">Brownbanded bambooshark</name>
    <name type="synonym">Hemiscyllium punctatum</name>
    <dbReference type="NCBI Taxonomy" id="137246"/>
    <lineage>
        <taxon>Eukaryota</taxon>
        <taxon>Metazoa</taxon>
        <taxon>Chordata</taxon>
        <taxon>Craniata</taxon>
        <taxon>Vertebrata</taxon>
        <taxon>Chondrichthyes</taxon>
        <taxon>Elasmobranchii</taxon>
        <taxon>Galeomorphii</taxon>
        <taxon>Galeoidea</taxon>
        <taxon>Orectolobiformes</taxon>
        <taxon>Hemiscylliidae</taxon>
        <taxon>Chiloscyllium</taxon>
    </lineage>
</organism>
<dbReference type="EC" id="2.7.7.43" evidence="4"/>
<feature type="region of interest" description="Disordered" evidence="5">
    <location>
        <begin position="1"/>
        <end position="21"/>
    </location>
</feature>
<dbReference type="STRING" id="137246.A0A401STL0"/>
<comment type="catalytic activity">
    <reaction evidence="1">
        <text>an N-acylneuraminate + CTP = a CMP-N-acyl-beta-neuraminate + diphosphate</text>
        <dbReference type="Rhea" id="RHEA:11344"/>
        <dbReference type="ChEBI" id="CHEBI:33019"/>
        <dbReference type="ChEBI" id="CHEBI:37563"/>
        <dbReference type="ChEBI" id="CHEBI:60073"/>
        <dbReference type="ChEBI" id="CHEBI:68671"/>
        <dbReference type="EC" id="2.7.7.43"/>
    </reaction>
</comment>
<evidence type="ECO:0000256" key="5">
    <source>
        <dbReference type="SAM" id="MobiDB-lite"/>
    </source>
</evidence>
<comment type="caution">
    <text evidence="6">The sequence shown here is derived from an EMBL/GenBank/DDBJ whole genome shotgun (WGS) entry which is preliminary data.</text>
</comment>
<dbReference type="PANTHER" id="PTHR21485">
    <property type="entry name" value="HAD SUPERFAMILY MEMBERS CMAS AND KDSC"/>
    <property type="match status" value="1"/>
</dbReference>
<dbReference type="InterPro" id="IPR050793">
    <property type="entry name" value="CMP-NeuNAc_synthase"/>
</dbReference>
<evidence type="ECO:0000256" key="4">
    <source>
        <dbReference type="ARBA" id="ARBA00012491"/>
    </source>
</evidence>
<dbReference type="UniPathway" id="UPA00628"/>
<evidence type="ECO:0000256" key="1">
    <source>
        <dbReference type="ARBA" id="ARBA00001862"/>
    </source>
</evidence>
<evidence type="ECO:0000256" key="3">
    <source>
        <dbReference type="ARBA" id="ARBA00010726"/>
    </source>
</evidence>